<name>A0A835ATF5_9POAL</name>
<dbReference type="PANTHER" id="PTHR31325">
    <property type="entry name" value="OS01G0798800 PROTEIN-RELATED"/>
    <property type="match status" value="1"/>
</dbReference>
<dbReference type="Pfam" id="PF04578">
    <property type="entry name" value="DUF594"/>
    <property type="match status" value="1"/>
</dbReference>
<sequence>MYVIGIVRYGERARALWRANLDNIKPQDSSGSADTEETIKMKDDIVASRIRRRLERKDLNDDGEALLLAQDLFPLWQHDMPWSIPLSTPDCPASNGVEHHVQGGGDGALSHVRAPLYIPRRTSRIGLPSPPVSARWKQNMAPPPSLRRPHGGPAVVDVRPRPDPAQKDMVGHHRLCQCPPSWLAAVCGDRLKEIRYLSKLPIGVKRLLFERVQVILRSDIDTPPTASGDKDSYYTMEDIRTYWGHKALRQMRFKLLLELVFNVWVDKLVYAGVRCARESHAKQLSAGGDLTTVVWMVVQHAGPFQVGREKFDDDDYKKKPPPVSSPEAKPE</sequence>
<dbReference type="EMBL" id="JACEFO010002268">
    <property type="protein sequence ID" value="KAF8669857.1"/>
    <property type="molecule type" value="Genomic_DNA"/>
</dbReference>
<dbReference type="Proteomes" id="UP000636709">
    <property type="component" value="Unassembled WGS sequence"/>
</dbReference>
<feature type="compositionally biased region" description="Basic and acidic residues" evidence="1">
    <location>
        <begin position="308"/>
        <end position="318"/>
    </location>
</feature>
<evidence type="ECO:0000313" key="2">
    <source>
        <dbReference type="EMBL" id="KAF8669857.1"/>
    </source>
</evidence>
<evidence type="ECO:0000256" key="1">
    <source>
        <dbReference type="SAM" id="MobiDB-lite"/>
    </source>
</evidence>
<protein>
    <submittedName>
        <fullName evidence="2">Uncharacterized protein</fullName>
    </submittedName>
</protein>
<evidence type="ECO:0000313" key="3">
    <source>
        <dbReference type="Proteomes" id="UP000636709"/>
    </source>
</evidence>
<proteinExistence type="predicted"/>
<reference evidence="2" key="1">
    <citation type="submission" date="2020-07" db="EMBL/GenBank/DDBJ databases">
        <title>Genome sequence and genetic diversity analysis of an under-domesticated orphan crop, white fonio (Digitaria exilis).</title>
        <authorList>
            <person name="Bennetzen J.L."/>
            <person name="Chen S."/>
            <person name="Ma X."/>
            <person name="Wang X."/>
            <person name="Yssel A.E.J."/>
            <person name="Chaluvadi S.R."/>
            <person name="Johnson M."/>
            <person name="Gangashetty P."/>
            <person name="Hamidou F."/>
            <person name="Sanogo M.D."/>
            <person name="Zwaenepoel A."/>
            <person name="Wallace J."/>
            <person name="Van De Peer Y."/>
            <person name="Van Deynze A."/>
        </authorList>
    </citation>
    <scope>NUCLEOTIDE SEQUENCE</scope>
    <source>
        <tissue evidence="2">Leaves</tissue>
    </source>
</reference>
<keyword evidence="3" id="KW-1185">Reference proteome</keyword>
<gene>
    <name evidence="2" type="ORF">HU200_051033</name>
</gene>
<dbReference type="OrthoDB" id="625425at2759"/>
<accession>A0A835ATF5</accession>
<comment type="caution">
    <text evidence="2">The sequence shown here is derived from an EMBL/GenBank/DDBJ whole genome shotgun (WGS) entry which is preliminary data.</text>
</comment>
<feature type="region of interest" description="Disordered" evidence="1">
    <location>
        <begin position="308"/>
        <end position="331"/>
    </location>
</feature>
<dbReference type="InterPro" id="IPR007658">
    <property type="entry name" value="DUF594"/>
</dbReference>
<dbReference type="AlphaFoldDB" id="A0A835ATF5"/>
<organism evidence="2 3">
    <name type="scientific">Digitaria exilis</name>
    <dbReference type="NCBI Taxonomy" id="1010633"/>
    <lineage>
        <taxon>Eukaryota</taxon>
        <taxon>Viridiplantae</taxon>
        <taxon>Streptophyta</taxon>
        <taxon>Embryophyta</taxon>
        <taxon>Tracheophyta</taxon>
        <taxon>Spermatophyta</taxon>
        <taxon>Magnoliopsida</taxon>
        <taxon>Liliopsida</taxon>
        <taxon>Poales</taxon>
        <taxon>Poaceae</taxon>
        <taxon>PACMAD clade</taxon>
        <taxon>Panicoideae</taxon>
        <taxon>Panicodae</taxon>
        <taxon>Paniceae</taxon>
        <taxon>Anthephorinae</taxon>
        <taxon>Digitaria</taxon>
    </lineage>
</organism>